<evidence type="ECO:0000313" key="2">
    <source>
        <dbReference type="Proteomes" id="UP000050791"/>
    </source>
</evidence>
<proteinExistence type="predicted"/>
<feature type="chain" id="PRO_5041718852" evidence="1">
    <location>
        <begin position="20"/>
        <end position="96"/>
    </location>
</feature>
<evidence type="ECO:0000313" key="3">
    <source>
        <dbReference type="WBParaSite" id="SMTH1_97740.2"/>
    </source>
</evidence>
<evidence type="ECO:0000256" key="1">
    <source>
        <dbReference type="SAM" id="SignalP"/>
    </source>
</evidence>
<dbReference type="Proteomes" id="UP000050791">
    <property type="component" value="Unassembled WGS sequence"/>
</dbReference>
<organism evidence="2 3">
    <name type="scientific">Schistosoma mattheei</name>
    <dbReference type="NCBI Taxonomy" id="31246"/>
    <lineage>
        <taxon>Eukaryota</taxon>
        <taxon>Metazoa</taxon>
        <taxon>Spiralia</taxon>
        <taxon>Lophotrochozoa</taxon>
        <taxon>Platyhelminthes</taxon>
        <taxon>Trematoda</taxon>
        <taxon>Digenea</taxon>
        <taxon>Strigeidida</taxon>
        <taxon>Schistosomatoidea</taxon>
        <taxon>Schistosomatidae</taxon>
        <taxon>Schistosoma</taxon>
    </lineage>
</organism>
<accession>A0AA85C5D7</accession>
<name>A0AA85C5D7_9TREM</name>
<keyword evidence="1" id="KW-0732">Signal</keyword>
<dbReference type="AlphaFoldDB" id="A0AA85C5D7"/>
<protein>
    <submittedName>
        <fullName evidence="3">Uncharacterized protein</fullName>
    </submittedName>
</protein>
<sequence length="96" mass="10823">MKFVLLCCCLICVSKPLKGNSGFTGRSTKKSIGQNRPIDLSIFHSRTSAAMRLFFYSIYPDVLNLSRVYGMDINDTVTPKCSDFNNVLANKIYFII</sequence>
<dbReference type="WBParaSite" id="SMTH1_97740.2">
    <property type="protein sequence ID" value="SMTH1_97740.2"/>
    <property type="gene ID" value="SMTH1_97740"/>
</dbReference>
<reference evidence="3" key="1">
    <citation type="submission" date="2023-11" db="UniProtKB">
        <authorList>
            <consortium name="WormBaseParasite"/>
        </authorList>
    </citation>
    <scope>IDENTIFICATION</scope>
</reference>
<feature type="signal peptide" evidence="1">
    <location>
        <begin position="1"/>
        <end position="19"/>
    </location>
</feature>